<organism evidence="3 4">
    <name type="scientific">Aminithiophilus ramosus</name>
    <dbReference type="NCBI Taxonomy" id="3029084"/>
    <lineage>
        <taxon>Bacteria</taxon>
        <taxon>Thermotogati</taxon>
        <taxon>Synergistota</taxon>
        <taxon>Synergistia</taxon>
        <taxon>Synergistales</taxon>
        <taxon>Aminithiophilaceae</taxon>
        <taxon>Aminithiophilus</taxon>
    </lineage>
</organism>
<dbReference type="PANTHER" id="PTHR30501">
    <property type="entry name" value="UPF0597 PROTEIN YHAM"/>
    <property type="match status" value="1"/>
</dbReference>
<dbReference type="GO" id="GO:0019450">
    <property type="term" value="P:L-cysteine catabolic process to pyruvate"/>
    <property type="evidence" value="ECO:0007669"/>
    <property type="project" value="TreeGrafter"/>
</dbReference>
<dbReference type="PIRSF" id="PIRSF006054">
    <property type="entry name" value="UCP006054"/>
    <property type="match status" value="1"/>
</dbReference>
<dbReference type="AlphaFoldDB" id="A0A9Q7AIR2"/>
<gene>
    <name evidence="3" type="ORF">KAR29_00660</name>
</gene>
<reference evidence="4" key="1">
    <citation type="submission" date="2021-04" db="EMBL/GenBank/DDBJ databases">
        <title>A novel Synergistetes isolate from a pyrite-forming mixed culture.</title>
        <authorList>
            <person name="Bunk B."/>
            <person name="Sproer C."/>
            <person name="Spring S."/>
            <person name="Pester M."/>
        </authorList>
    </citation>
    <scope>NUCLEOTIDE SEQUENCE [LARGE SCALE GENOMIC DNA]</scope>
    <source>
        <strain evidence="4">J.5.4.2-T.3.5.2</strain>
    </source>
</reference>
<dbReference type="Proteomes" id="UP000671879">
    <property type="component" value="Chromosome"/>
</dbReference>
<dbReference type="InterPro" id="IPR021144">
    <property type="entry name" value="UPF0597"/>
</dbReference>
<proteinExistence type="inferred from homology"/>
<feature type="domain" description="Serine dehydratase-like alpha subunit" evidence="2">
    <location>
        <begin position="186"/>
        <end position="423"/>
    </location>
</feature>
<dbReference type="HAMAP" id="MF_01845">
    <property type="entry name" value="UPF0597"/>
    <property type="match status" value="1"/>
</dbReference>
<dbReference type="GO" id="GO:0080146">
    <property type="term" value="F:L-cysteine desulfhydrase activity"/>
    <property type="evidence" value="ECO:0007669"/>
    <property type="project" value="TreeGrafter"/>
</dbReference>
<dbReference type="InterPro" id="IPR005130">
    <property type="entry name" value="Ser_deHydtase-like_asu"/>
</dbReference>
<dbReference type="Pfam" id="PF03313">
    <property type="entry name" value="SDH_alpha"/>
    <property type="match status" value="1"/>
</dbReference>
<name>A0A9Q7AIR2_9BACT</name>
<dbReference type="RefSeq" id="WP_274373732.1">
    <property type="nucleotide sequence ID" value="NZ_CP072943.1"/>
</dbReference>
<evidence type="ECO:0000313" key="3">
    <source>
        <dbReference type="EMBL" id="QTX32495.1"/>
    </source>
</evidence>
<dbReference type="EMBL" id="CP072943">
    <property type="protein sequence ID" value="QTX32495.1"/>
    <property type="molecule type" value="Genomic_DNA"/>
</dbReference>
<accession>A0A9Q7AIR2</accession>
<evidence type="ECO:0000259" key="2">
    <source>
        <dbReference type="Pfam" id="PF03313"/>
    </source>
</evidence>
<dbReference type="KEGG" id="aram:KAR29_00660"/>
<evidence type="ECO:0000256" key="1">
    <source>
        <dbReference type="HAMAP-Rule" id="MF_01845"/>
    </source>
</evidence>
<comment type="similarity">
    <text evidence="1">Belongs to the UPF0597 family.</text>
</comment>
<keyword evidence="4" id="KW-1185">Reference proteome</keyword>
<evidence type="ECO:0000313" key="4">
    <source>
        <dbReference type="Proteomes" id="UP000671879"/>
    </source>
</evidence>
<sequence length="436" mass="44688">MFSLKEFLRSEVRPALGCTEPGAVALAAARAAETLGKRAAVESIGIRVSPSILKNGADVAVPGGQGATGIPFAAALGVLCGRSARGLEVLRECGPDDLERARRWIDRGGVSLACDEGHSGVYAEVGLVGAGERSRCVIEGGHSRIALVERDGEVLFREEAIGASSAPDYQTLLRDVPFEVLFGLIDELDDEDEAFLLEGVAMNRAMAEAGFAADLPSRLELTKNLKALVDEGTLPDDEGMRIRLACAAAAEARMSGLPRAVMSSAGSGNHGITAILPVALLARSLDATGRRTAQALALSHLATSFVKGHTGRLTPVCGCAVAAGAGAAVGMTWLLTGRSAACALAVKTLLANVAGLVCDGAKESCALKVATAAHEAYIAALLARRRCGVCSAQGLVDASVEGTAANLGRLNREGMAGADAVILGVLAGRVEKRSLS</sequence>
<dbReference type="PANTHER" id="PTHR30501:SF2">
    <property type="entry name" value="UPF0597 PROTEIN YHAM"/>
    <property type="match status" value="1"/>
</dbReference>
<protein>
    <recommendedName>
        <fullName evidence="1">UPF0597 protein KAR29_00660</fullName>
    </recommendedName>
</protein>